<evidence type="ECO:0000256" key="4">
    <source>
        <dbReference type="ARBA" id="ARBA00003838"/>
    </source>
</evidence>
<comment type="similarity">
    <text evidence="5">Belongs to the nitrate reductase family.</text>
</comment>
<evidence type="ECO:0000256" key="2">
    <source>
        <dbReference type="ARBA" id="ARBA00001971"/>
    </source>
</evidence>
<feature type="compositionally biased region" description="Low complexity" evidence="16">
    <location>
        <begin position="1"/>
        <end position="10"/>
    </location>
</feature>
<dbReference type="Pfam" id="PF00175">
    <property type="entry name" value="NAD_binding_1"/>
    <property type="match status" value="1"/>
</dbReference>
<keyword evidence="12" id="KW-0274">FAD</keyword>
<protein>
    <recommendedName>
        <fullName evidence="8">Nitrate reductase [NADPH]</fullName>
        <ecNumber evidence="7">1.7.1.3</ecNumber>
    </recommendedName>
</protein>
<evidence type="ECO:0000256" key="15">
    <source>
        <dbReference type="ARBA" id="ARBA00049155"/>
    </source>
</evidence>
<dbReference type="GO" id="GO:0030151">
    <property type="term" value="F:molybdenum ion binding"/>
    <property type="evidence" value="ECO:0007669"/>
    <property type="project" value="InterPro"/>
</dbReference>
<organism evidence="19 20">
    <name type="scientific">Cyphellophora attinorum</name>
    <dbReference type="NCBI Taxonomy" id="1664694"/>
    <lineage>
        <taxon>Eukaryota</taxon>
        <taxon>Fungi</taxon>
        <taxon>Dikarya</taxon>
        <taxon>Ascomycota</taxon>
        <taxon>Pezizomycotina</taxon>
        <taxon>Eurotiomycetes</taxon>
        <taxon>Chaetothyriomycetidae</taxon>
        <taxon>Chaetothyriales</taxon>
        <taxon>Cyphellophoraceae</taxon>
        <taxon>Cyphellophora</taxon>
    </lineage>
</organism>
<evidence type="ECO:0000256" key="9">
    <source>
        <dbReference type="ARBA" id="ARBA00022505"/>
    </source>
</evidence>
<evidence type="ECO:0000313" key="19">
    <source>
        <dbReference type="EMBL" id="KPI35841.1"/>
    </source>
</evidence>
<dbReference type="PANTHER" id="PTHR19372:SF7">
    <property type="entry name" value="SULFITE OXIDASE, MITOCHONDRIAL"/>
    <property type="match status" value="1"/>
</dbReference>
<feature type="compositionally biased region" description="Polar residues" evidence="16">
    <location>
        <begin position="138"/>
        <end position="149"/>
    </location>
</feature>
<evidence type="ECO:0000256" key="11">
    <source>
        <dbReference type="ARBA" id="ARBA00022723"/>
    </source>
</evidence>
<comment type="cofactor">
    <cofactor evidence="1">
        <name>Mo-molybdopterin</name>
        <dbReference type="ChEBI" id="CHEBI:71302"/>
    </cofactor>
</comment>
<evidence type="ECO:0000256" key="12">
    <source>
        <dbReference type="ARBA" id="ARBA00022827"/>
    </source>
</evidence>
<dbReference type="GO" id="GO:0043546">
    <property type="term" value="F:molybdopterin cofactor binding"/>
    <property type="evidence" value="ECO:0007669"/>
    <property type="project" value="TreeGrafter"/>
</dbReference>
<proteinExistence type="inferred from homology"/>
<dbReference type="EMBL" id="LFJN01000036">
    <property type="protein sequence ID" value="KPI35841.1"/>
    <property type="molecule type" value="Genomic_DNA"/>
</dbReference>
<dbReference type="GO" id="GO:0050464">
    <property type="term" value="F:nitrate reductase (NADPH) activity"/>
    <property type="evidence" value="ECO:0007669"/>
    <property type="project" value="UniProtKB-EC"/>
</dbReference>
<dbReference type="AlphaFoldDB" id="A0A0N0NIH4"/>
<dbReference type="SUPFAM" id="SSF55856">
    <property type="entry name" value="Cytochrome b5-like heme/steroid binding domain"/>
    <property type="match status" value="1"/>
</dbReference>
<evidence type="ECO:0000256" key="10">
    <source>
        <dbReference type="ARBA" id="ARBA00022630"/>
    </source>
</evidence>
<dbReference type="InterPro" id="IPR005066">
    <property type="entry name" value="MoCF_OxRdtse_dimer"/>
</dbReference>
<dbReference type="SUPFAM" id="SSF81296">
    <property type="entry name" value="E set domains"/>
    <property type="match status" value="1"/>
</dbReference>
<dbReference type="Pfam" id="PF00173">
    <property type="entry name" value="Cyt-b5"/>
    <property type="match status" value="1"/>
</dbReference>
<dbReference type="GO" id="GO:0020037">
    <property type="term" value="F:heme binding"/>
    <property type="evidence" value="ECO:0007669"/>
    <property type="project" value="TreeGrafter"/>
</dbReference>
<gene>
    <name evidence="19" type="ORF">AB675_11140</name>
</gene>
<dbReference type="PRINTS" id="PR00407">
    <property type="entry name" value="EUMOPTERIN"/>
</dbReference>
<evidence type="ECO:0000259" key="17">
    <source>
        <dbReference type="PROSITE" id="PS50255"/>
    </source>
</evidence>
<dbReference type="GO" id="GO:0006790">
    <property type="term" value="P:sulfur compound metabolic process"/>
    <property type="evidence" value="ECO:0007669"/>
    <property type="project" value="TreeGrafter"/>
</dbReference>
<dbReference type="RefSeq" id="XP_017995804.1">
    <property type="nucleotide sequence ID" value="XM_018139962.1"/>
</dbReference>
<dbReference type="InterPro" id="IPR017938">
    <property type="entry name" value="Riboflavin_synthase-like_b-brl"/>
</dbReference>
<evidence type="ECO:0000256" key="6">
    <source>
        <dbReference type="ARBA" id="ARBA00011738"/>
    </source>
</evidence>
<dbReference type="InterPro" id="IPR017927">
    <property type="entry name" value="FAD-bd_FR_type"/>
</dbReference>
<dbReference type="InterPro" id="IPR008335">
    <property type="entry name" value="Mopterin_OxRdtase_euk"/>
</dbReference>
<dbReference type="SUPFAM" id="SSF56524">
    <property type="entry name" value="Oxidoreductase molybdopterin-binding domain"/>
    <property type="match status" value="1"/>
</dbReference>
<evidence type="ECO:0000256" key="7">
    <source>
        <dbReference type="ARBA" id="ARBA00012673"/>
    </source>
</evidence>
<dbReference type="InterPro" id="IPR001199">
    <property type="entry name" value="Cyt_B5-like_heme/steroid-bd"/>
</dbReference>
<dbReference type="Gene3D" id="2.40.30.10">
    <property type="entry name" value="Translation factors"/>
    <property type="match status" value="1"/>
</dbReference>
<dbReference type="Proteomes" id="UP000038010">
    <property type="component" value="Unassembled WGS sequence"/>
</dbReference>
<dbReference type="EC" id="1.7.1.3" evidence="7"/>
<dbReference type="GO" id="GO:0008482">
    <property type="term" value="F:sulfite oxidase activity"/>
    <property type="evidence" value="ECO:0007669"/>
    <property type="project" value="TreeGrafter"/>
</dbReference>
<dbReference type="Pfam" id="PF00174">
    <property type="entry name" value="Oxidored_molyb"/>
    <property type="match status" value="1"/>
</dbReference>
<reference evidence="19 20" key="1">
    <citation type="submission" date="2015-06" db="EMBL/GenBank/DDBJ databases">
        <title>Draft genome of the ant-associated black yeast Phialophora attae CBS 131958.</title>
        <authorList>
            <person name="Moreno L.F."/>
            <person name="Stielow B.J."/>
            <person name="de Hoog S."/>
            <person name="Vicente V.A."/>
            <person name="Weiss V.A."/>
            <person name="de Vries M."/>
            <person name="Cruz L.M."/>
            <person name="Souza E.M."/>
        </authorList>
    </citation>
    <scope>NUCLEOTIDE SEQUENCE [LARGE SCALE GENOMIC DNA]</scope>
    <source>
        <strain evidence="19 20">CBS 131958</strain>
    </source>
</reference>
<dbReference type="Pfam" id="PF00970">
    <property type="entry name" value="FAD_binding_6"/>
    <property type="match status" value="1"/>
</dbReference>
<dbReference type="PROSITE" id="PS50255">
    <property type="entry name" value="CYTOCHROME_B5_2"/>
    <property type="match status" value="1"/>
</dbReference>
<dbReference type="InterPro" id="IPR036400">
    <property type="entry name" value="Cyt_B5-like_heme/steroid_sf"/>
</dbReference>
<keyword evidence="20" id="KW-1185">Reference proteome</keyword>
<sequence length="1063" mass="119698">MPAPPATTATVTNHPGSTADEILQEPEWGSGHQHRIGFLNRSGRVAGFTHDGDHDEEDHAFVEEAQRKHRQLRAEKGRGDLVNFKDIMKGQTDYHQHRPEVYPPGWRFVVRATEDEIKQNKEWPANIKKREKEDAQKKQQAGSAEQNGKQNDDHASAKQNENNASGDASEDPEHDWRRGAGHEETKHHDAYGSKPKNGDEKTNGHETEYQKLLKKYTPQEITLLRHLQHEAQHQQSLKQNPGTLLSPMSHKLVQPETSIDAVDAQTPDNWIARSSHLIRRTGQHPLNAECELSALYDAGLITPNRFHYVRNHGAVPRLYWEEHILDVCDGALRLQMEDLRGGKWESVNIPVLIACDGNRRGELNRIRKSKGFDWGPGAIGCAYWRGVRVADVLKSAGVVIKPGHGRRWVNFAGADDPSEGKYETCFPLEFIMDPTNDVLLAYEMNDQPLPPDHGFPVRLVVPGYVGGRSVKWLAKIWVSDEENDSYYHIWDNRVLPSFITEKDGEFAQTMYNHPSTACDEQNLNSIIVKPAQGQELEIAEVLKEDTYRVTGFAYDGGGHEVQRVELSLDGGETWLYCLREFPDSPIRHGKKFWTWLYWYIDIDSTHFLRAESLSVRCFNVFKNTQPREGAWNLMGMMNNGWYTVKPMTSASGKLLMQHPYDQTGDSGGGWMKQSTINQLAAVKQDSGVPSKQFTREEIEKHRTKDDCWLVINGNVYDTTSVLSWHPGGTSAILANAGRLSLEVTSQFESVHDDYAYKKLAECAIGTVTDKARNFMQEQAKAEAKAAAESGGDKVMLNSKRWKQVTLIDKKQLSDDTFAYTFRFRDAQESKKLGLSTCQHIQFGIHMLDKMLIRSYTPTRPVVESEVGNGTFELTVKTYFPDENQPGGAFSNFLHELPVGEQVDVCGPTGEITYLGNSVFNIEGKERRFKKVSLVLGGSGLTPGYALLKRIAEDANDATQVRVIDANKTEDDILLRSELERLVKESRHQLQITHVLSHPKRKDDWEDKGGLSGHVDAGVIKDKLFAPSKDSVALLCGPPGLIQKAALPALKEWGYEEDDNCFGF</sequence>
<dbReference type="SUPFAM" id="SSF52343">
    <property type="entry name" value="Ferredoxin reductase-like, C-terminal NADP-linked domain"/>
    <property type="match status" value="1"/>
</dbReference>
<dbReference type="Gene3D" id="3.10.120.10">
    <property type="entry name" value="Cytochrome b5-like heme/steroid binding domain"/>
    <property type="match status" value="1"/>
</dbReference>
<feature type="compositionally biased region" description="Basic and acidic residues" evidence="16">
    <location>
        <begin position="174"/>
        <end position="206"/>
    </location>
</feature>
<dbReference type="InterPro" id="IPR036374">
    <property type="entry name" value="OxRdtase_Mopterin-bd_sf"/>
</dbReference>
<evidence type="ECO:0000256" key="16">
    <source>
        <dbReference type="SAM" id="MobiDB-lite"/>
    </source>
</evidence>
<dbReference type="InterPro" id="IPR014756">
    <property type="entry name" value="Ig_E-set"/>
</dbReference>
<feature type="region of interest" description="Disordered" evidence="16">
    <location>
        <begin position="1"/>
        <end position="21"/>
    </location>
</feature>
<dbReference type="GeneID" id="28731842"/>
<evidence type="ECO:0000313" key="20">
    <source>
        <dbReference type="Proteomes" id="UP000038010"/>
    </source>
</evidence>
<evidence type="ECO:0000256" key="3">
    <source>
        <dbReference type="ARBA" id="ARBA00001974"/>
    </source>
</evidence>
<evidence type="ECO:0000256" key="8">
    <source>
        <dbReference type="ARBA" id="ARBA00015499"/>
    </source>
</evidence>
<keyword evidence="11" id="KW-0479">Metal-binding</keyword>
<dbReference type="PRINTS" id="PR00406">
    <property type="entry name" value="CYTB5RDTASE"/>
</dbReference>
<name>A0A0N0NIH4_9EURO</name>
<comment type="caution">
    <text evidence="19">The sequence shown here is derived from an EMBL/GenBank/DDBJ whole genome shotgun (WGS) entry which is preliminary data.</text>
</comment>
<dbReference type="STRING" id="1664694.A0A0N0NIH4"/>
<feature type="region of interest" description="Disordered" evidence="16">
    <location>
        <begin position="120"/>
        <end position="206"/>
    </location>
</feature>
<evidence type="ECO:0000256" key="13">
    <source>
        <dbReference type="ARBA" id="ARBA00023002"/>
    </source>
</evidence>
<feature type="compositionally biased region" description="Basic and acidic residues" evidence="16">
    <location>
        <begin position="128"/>
        <end position="137"/>
    </location>
</feature>
<dbReference type="GO" id="GO:0042128">
    <property type="term" value="P:nitrate assimilation"/>
    <property type="evidence" value="ECO:0007669"/>
    <property type="project" value="UniProtKB-KW"/>
</dbReference>
<dbReference type="CDD" id="cd06183">
    <property type="entry name" value="cyt_b5_reduct_like"/>
    <property type="match status" value="1"/>
</dbReference>
<feature type="domain" description="FAD-binding FR-type" evidence="18">
    <location>
        <begin position="799"/>
        <end position="914"/>
    </location>
</feature>
<dbReference type="VEuPathDB" id="FungiDB:AB675_11140"/>
<dbReference type="Gene3D" id="3.90.420.10">
    <property type="entry name" value="Oxidoreductase, molybdopterin-binding domain"/>
    <property type="match status" value="1"/>
</dbReference>
<dbReference type="InterPro" id="IPR039261">
    <property type="entry name" value="FNR_nucleotide-bd"/>
</dbReference>
<dbReference type="OrthoDB" id="432685at2759"/>
<dbReference type="InterPro" id="IPR001433">
    <property type="entry name" value="OxRdtase_FAD/NAD-bd"/>
</dbReference>
<keyword evidence="13" id="KW-0560">Oxidoreductase</keyword>
<feature type="compositionally biased region" description="Polar residues" evidence="16">
    <location>
        <begin position="157"/>
        <end position="166"/>
    </location>
</feature>
<comment type="catalytic activity">
    <reaction evidence="15">
        <text>nitrite + NADP(+) + H2O = nitrate + NADPH + H(+)</text>
        <dbReference type="Rhea" id="RHEA:19061"/>
        <dbReference type="ChEBI" id="CHEBI:15377"/>
        <dbReference type="ChEBI" id="CHEBI:15378"/>
        <dbReference type="ChEBI" id="CHEBI:16301"/>
        <dbReference type="ChEBI" id="CHEBI:17632"/>
        <dbReference type="ChEBI" id="CHEBI:57783"/>
        <dbReference type="ChEBI" id="CHEBI:58349"/>
        <dbReference type="EC" id="1.7.1.3"/>
    </reaction>
</comment>
<dbReference type="SUPFAM" id="SSF63380">
    <property type="entry name" value="Riboflavin synthase domain-like"/>
    <property type="match status" value="1"/>
</dbReference>
<comment type="function">
    <text evidence="4">Nitrate reductase is a key enzyme involved in the first step of nitrate assimilation in plants, fungi and bacteria.</text>
</comment>
<dbReference type="Gene3D" id="3.40.50.80">
    <property type="entry name" value="Nucleotide-binding domain of ferredoxin-NADP reductase (FNR) module"/>
    <property type="match status" value="1"/>
</dbReference>
<evidence type="ECO:0000256" key="1">
    <source>
        <dbReference type="ARBA" id="ARBA00001924"/>
    </source>
</evidence>
<comment type="subunit">
    <text evidence="6">Homodimer.</text>
</comment>
<keyword evidence="14" id="KW-0534">Nitrate assimilation</keyword>
<dbReference type="InterPro" id="IPR000572">
    <property type="entry name" value="OxRdtase_Mopterin-bd_dom"/>
</dbReference>
<evidence type="ECO:0000256" key="14">
    <source>
        <dbReference type="ARBA" id="ARBA00023063"/>
    </source>
</evidence>
<evidence type="ECO:0000259" key="18">
    <source>
        <dbReference type="PROSITE" id="PS51384"/>
    </source>
</evidence>
<comment type="cofactor">
    <cofactor evidence="3">
        <name>FAD</name>
        <dbReference type="ChEBI" id="CHEBI:57692"/>
    </cofactor>
</comment>
<dbReference type="PANTHER" id="PTHR19372">
    <property type="entry name" value="SULFITE REDUCTASE"/>
    <property type="match status" value="1"/>
</dbReference>
<dbReference type="InterPro" id="IPR008333">
    <property type="entry name" value="Cbr1-like_FAD-bd_dom"/>
</dbReference>
<keyword evidence="9" id="KW-0500">Molybdenum</keyword>
<comment type="cofactor">
    <cofactor evidence="2">
        <name>heme</name>
        <dbReference type="ChEBI" id="CHEBI:30413"/>
    </cofactor>
</comment>
<dbReference type="Pfam" id="PF03404">
    <property type="entry name" value="Mo-co_dimer"/>
    <property type="match status" value="1"/>
</dbReference>
<dbReference type="PROSITE" id="PS51384">
    <property type="entry name" value="FAD_FR"/>
    <property type="match status" value="1"/>
</dbReference>
<dbReference type="Gene3D" id="2.60.40.650">
    <property type="match status" value="1"/>
</dbReference>
<keyword evidence="10" id="KW-0285">Flavoprotein</keyword>
<dbReference type="SMART" id="SM01117">
    <property type="entry name" value="Cyt-b5"/>
    <property type="match status" value="1"/>
</dbReference>
<evidence type="ECO:0000256" key="5">
    <source>
        <dbReference type="ARBA" id="ARBA00006253"/>
    </source>
</evidence>
<feature type="domain" description="Cytochrome b5 heme-binding" evidence="17">
    <location>
        <begin position="690"/>
        <end position="768"/>
    </location>
</feature>
<accession>A0A0N0NIH4</accession>